<name>F4LP37_TREBD</name>
<gene>
    <name evidence="5" type="ordered locus">Trebr_0469</name>
</gene>
<accession>F4LP37</accession>
<dbReference type="OrthoDB" id="354506at2"/>
<dbReference type="KEGG" id="tbe:Trebr_0469"/>
<protein>
    <submittedName>
        <fullName evidence="5">Extracellular solute-binding protein family 1</fullName>
    </submittedName>
</protein>
<dbReference type="InterPro" id="IPR022627">
    <property type="entry name" value="DUF3502"/>
</dbReference>
<proteinExistence type="inferred from homology"/>
<organism evidence="5 6">
    <name type="scientific">Treponema brennaborense (strain DSM 12168 / CIP 105900 / DD5/3)</name>
    <dbReference type="NCBI Taxonomy" id="906968"/>
    <lineage>
        <taxon>Bacteria</taxon>
        <taxon>Pseudomonadati</taxon>
        <taxon>Spirochaetota</taxon>
        <taxon>Spirochaetia</taxon>
        <taxon>Spirochaetales</taxon>
        <taxon>Treponemataceae</taxon>
        <taxon>Treponema</taxon>
    </lineage>
</organism>
<dbReference type="RefSeq" id="WP_013757632.1">
    <property type="nucleotide sequence ID" value="NC_015500.1"/>
</dbReference>
<dbReference type="STRING" id="906968.Trebr_0469"/>
<dbReference type="InterPro" id="IPR006059">
    <property type="entry name" value="SBP"/>
</dbReference>
<dbReference type="Pfam" id="PF12010">
    <property type="entry name" value="DUF3502"/>
    <property type="match status" value="1"/>
</dbReference>
<dbReference type="InterPro" id="IPR050490">
    <property type="entry name" value="Bact_solute-bd_prot1"/>
</dbReference>
<evidence type="ECO:0000313" key="6">
    <source>
        <dbReference type="Proteomes" id="UP000006546"/>
    </source>
</evidence>
<dbReference type="eggNOG" id="COG1653">
    <property type="taxonomic scope" value="Bacteria"/>
</dbReference>
<dbReference type="PANTHER" id="PTHR43649:SF17">
    <property type="entry name" value="ABC TRANSPORTER SOLUTE BINDING PROTEIN-SUGAR TRANSPORT"/>
    <property type="match status" value="1"/>
</dbReference>
<dbReference type="Proteomes" id="UP000006546">
    <property type="component" value="Chromosome"/>
</dbReference>
<feature type="chain" id="PRO_5003312874" evidence="3">
    <location>
        <begin position="24"/>
        <end position="473"/>
    </location>
</feature>
<feature type="signal peptide" evidence="3">
    <location>
        <begin position="1"/>
        <end position="23"/>
    </location>
</feature>
<comment type="similarity">
    <text evidence="2">Belongs to the bacterial solute-binding protein 1 family.</text>
</comment>
<evidence type="ECO:0000313" key="5">
    <source>
        <dbReference type="EMBL" id="AEE15913.1"/>
    </source>
</evidence>
<dbReference type="SUPFAM" id="SSF53850">
    <property type="entry name" value="Periplasmic binding protein-like II"/>
    <property type="match status" value="1"/>
</dbReference>
<keyword evidence="3" id="KW-0732">Signal</keyword>
<reference evidence="6" key="1">
    <citation type="submission" date="2011-04" db="EMBL/GenBank/DDBJ databases">
        <title>The complete genome of Treponema brennaborense DSM 12168.</title>
        <authorList>
            <person name="Lucas S."/>
            <person name="Han J."/>
            <person name="Lapidus A."/>
            <person name="Bruce D."/>
            <person name="Goodwin L."/>
            <person name="Pitluck S."/>
            <person name="Peters L."/>
            <person name="Kyrpides N."/>
            <person name="Mavromatis K."/>
            <person name="Ivanova N."/>
            <person name="Mikhailova N."/>
            <person name="Pagani I."/>
            <person name="Teshima H."/>
            <person name="Detter J.C."/>
            <person name="Tapia R."/>
            <person name="Han C."/>
            <person name="Land M."/>
            <person name="Hauser L."/>
            <person name="Markowitz V."/>
            <person name="Cheng J.-F."/>
            <person name="Hugenholtz P."/>
            <person name="Woyke T."/>
            <person name="Wu D."/>
            <person name="Gronow S."/>
            <person name="Wellnitz S."/>
            <person name="Brambilla E."/>
            <person name="Klenk H.-P."/>
            <person name="Eisen J.A."/>
        </authorList>
    </citation>
    <scope>NUCLEOTIDE SEQUENCE [LARGE SCALE GENOMIC DNA]</scope>
    <source>
        <strain evidence="6">DSM 12168 / CIP 105900 / DD5/3</strain>
    </source>
</reference>
<evidence type="ECO:0000256" key="3">
    <source>
        <dbReference type="SAM" id="SignalP"/>
    </source>
</evidence>
<dbReference type="HOGENOM" id="CLU_037301_1_0_12"/>
<dbReference type="AlphaFoldDB" id="F4LP37"/>
<feature type="domain" description="DUF3502" evidence="4">
    <location>
        <begin position="407"/>
        <end position="472"/>
    </location>
</feature>
<evidence type="ECO:0000256" key="2">
    <source>
        <dbReference type="ARBA" id="ARBA00008520"/>
    </source>
</evidence>
<dbReference type="GO" id="GO:0042597">
    <property type="term" value="C:periplasmic space"/>
    <property type="evidence" value="ECO:0007669"/>
    <property type="project" value="UniProtKB-SubCell"/>
</dbReference>
<evidence type="ECO:0000259" key="4">
    <source>
        <dbReference type="Pfam" id="PF12010"/>
    </source>
</evidence>
<dbReference type="PANTHER" id="PTHR43649">
    <property type="entry name" value="ARABINOSE-BINDING PROTEIN-RELATED"/>
    <property type="match status" value="1"/>
</dbReference>
<keyword evidence="6" id="KW-1185">Reference proteome</keyword>
<evidence type="ECO:0000256" key="1">
    <source>
        <dbReference type="ARBA" id="ARBA00004418"/>
    </source>
</evidence>
<sequence length="473" mass="52978">MKKVLRTCAAFLCAALIAAAVFAAGGKDSGSGNGAVPTVKWVLIGNGMPDNYDAWIASVNTYLERKLGCRLAVEVISWGNWNTRRNVIINTNEPFDIIFTDENTFVKDVALGAYADLTPYLEQRRALTDFIPADYFRATTIKGKVYGIPTYKDSSATYYFVWDKAITDKYGVPYETLDTLEKIEPYAEKIRAGEGKPVRILANDAPTIFWYDPIGTGLTAMGVDIHDKTRTVVPVFEQADVMNHLRTLHRWYKKGLVNADAATLPEAPQYMPLKVAQGWPFAAVTTWGPQMGCEAVVCQYGETILSNSTVLGSVNAISASSKHIDKALAVLELANTDTRFRDMLYYGLEGTDFTYTDDKKVHKINNSWPIPGYCQASFFTVSQQDTETYNQWDEVRKLNEQAIPSAMLGFSMDITPVENQVINCKNIWMKYKQQLLTGAVDPDVYVPQMMKEMRNAGFDRIISEAQKQIKAYF</sequence>
<dbReference type="EMBL" id="CP002696">
    <property type="protein sequence ID" value="AEE15913.1"/>
    <property type="molecule type" value="Genomic_DNA"/>
</dbReference>
<dbReference type="Gene3D" id="3.40.190.10">
    <property type="entry name" value="Periplasmic binding protein-like II"/>
    <property type="match status" value="1"/>
</dbReference>
<comment type="subcellular location">
    <subcellularLocation>
        <location evidence="1">Periplasm</location>
    </subcellularLocation>
</comment>
<dbReference type="Pfam" id="PF13416">
    <property type="entry name" value="SBP_bac_8"/>
    <property type="match status" value="1"/>
</dbReference>